<proteinExistence type="predicted"/>
<feature type="compositionally biased region" description="Low complexity" evidence="1">
    <location>
        <begin position="10"/>
        <end position="34"/>
    </location>
</feature>
<dbReference type="EnsemblPlants" id="OPUNC07G05360.1">
    <property type="protein sequence ID" value="OPUNC07G05360.1"/>
    <property type="gene ID" value="OPUNC07G05360"/>
</dbReference>
<keyword evidence="4" id="KW-1185">Reference proteome</keyword>
<organism evidence="3">
    <name type="scientific">Oryza punctata</name>
    <name type="common">Red rice</name>
    <dbReference type="NCBI Taxonomy" id="4537"/>
    <lineage>
        <taxon>Eukaryota</taxon>
        <taxon>Viridiplantae</taxon>
        <taxon>Streptophyta</taxon>
        <taxon>Embryophyta</taxon>
        <taxon>Tracheophyta</taxon>
        <taxon>Spermatophyta</taxon>
        <taxon>Magnoliopsida</taxon>
        <taxon>Liliopsida</taxon>
        <taxon>Poales</taxon>
        <taxon>Poaceae</taxon>
        <taxon>BOP clade</taxon>
        <taxon>Oryzoideae</taxon>
        <taxon>Oryzeae</taxon>
        <taxon>Oryzinae</taxon>
        <taxon>Oryza</taxon>
    </lineage>
</organism>
<feature type="region of interest" description="Disordered" evidence="1">
    <location>
        <begin position="1"/>
        <end position="39"/>
    </location>
</feature>
<reference evidence="3" key="1">
    <citation type="submission" date="2015-04" db="UniProtKB">
        <authorList>
            <consortium name="EnsemblPlants"/>
        </authorList>
    </citation>
    <scope>IDENTIFICATION</scope>
</reference>
<dbReference type="Gramene" id="OPUNC07G05360.1">
    <property type="protein sequence ID" value="OPUNC07G05360.1"/>
    <property type="gene ID" value="OPUNC07G05360"/>
</dbReference>
<protein>
    <submittedName>
        <fullName evidence="3">Uncharacterized protein</fullName>
    </submittedName>
</protein>
<dbReference type="Proteomes" id="UP000026962">
    <property type="component" value="Chromosome 7"/>
</dbReference>
<evidence type="ECO:0000313" key="3">
    <source>
        <dbReference type="EnsemblPlants" id="OPUNC07G05360.1"/>
    </source>
</evidence>
<dbReference type="HOGENOM" id="CLU_1201496_0_0_1"/>
<dbReference type="PANTHER" id="PTHR33165:SF82">
    <property type="entry name" value="OS11G0231400 PROTEIN"/>
    <property type="match status" value="1"/>
</dbReference>
<evidence type="ECO:0000256" key="2">
    <source>
        <dbReference type="SAM" id="Phobius"/>
    </source>
</evidence>
<accession>A0A0E0LHY6</accession>
<dbReference type="AlphaFoldDB" id="A0A0E0LHY6"/>
<keyword evidence="2" id="KW-0812">Transmembrane</keyword>
<keyword evidence="2" id="KW-1133">Transmembrane helix</keyword>
<evidence type="ECO:0000313" key="4">
    <source>
        <dbReference type="Proteomes" id="UP000026962"/>
    </source>
</evidence>
<evidence type="ECO:0000256" key="1">
    <source>
        <dbReference type="SAM" id="MobiDB-lite"/>
    </source>
</evidence>
<dbReference type="PANTHER" id="PTHR33165">
    <property type="entry name" value="F-BOX DOMAIN CONTAINING PROTEIN-LIKE-RELATED"/>
    <property type="match status" value="1"/>
</dbReference>
<reference evidence="3" key="2">
    <citation type="submission" date="2018-05" db="EMBL/GenBank/DDBJ databases">
        <title>OpunRS2 (Oryza punctata Reference Sequence Version 2).</title>
        <authorList>
            <person name="Zhang J."/>
            <person name="Kudrna D."/>
            <person name="Lee S."/>
            <person name="Talag J."/>
            <person name="Welchert J."/>
            <person name="Wing R.A."/>
        </authorList>
    </citation>
    <scope>NUCLEOTIDE SEQUENCE [LARGE SCALE GENOMIC DNA]</scope>
</reference>
<feature type="transmembrane region" description="Helical" evidence="2">
    <location>
        <begin position="121"/>
        <end position="146"/>
    </location>
</feature>
<name>A0A0E0LHY6_ORYPU</name>
<keyword evidence="2" id="KW-0472">Membrane</keyword>
<sequence>MSSPTRSRNRAAASVASSRKRPAAAASIASGSSRSTRRRRTATCAATGAIARVHLPIFSDHCVLDSIDGVLLLERDHDTSIRLLHPFTGDIADFPPLDTLLPYVSHSLMGDKWFRLRNVEAAAISVATGGVVSLTMWVFGMVYVSFATSGDKQWRVSTNKLENDEQFLRSIIIPRQEQGTDKLSGRNQGVAGEKKVEKGGARKQLPFYAGDAWFSFRDRHYVDFSTGKVVP</sequence>
<dbReference type="STRING" id="4537.A0A0E0LHY6"/>